<dbReference type="EMBL" id="KZ107838">
    <property type="protein sequence ID" value="OSS55009.1"/>
    <property type="molecule type" value="Genomic_DNA"/>
</dbReference>
<gene>
    <name evidence="1" type="ORF">B5807_01462</name>
</gene>
<reference evidence="1 2" key="1">
    <citation type="journal article" date="2017" name="Genome Announc.">
        <title>Genome sequence of the saprophytic ascomycete Epicoccum nigrum ICMP 19927 strain isolated from New Zealand.</title>
        <authorList>
            <person name="Fokin M."/>
            <person name="Fleetwood D."/>
            <person name="Weir B.S."/>
            <person name="Villas-Boas S.G."/>
        </authorList>
    </citation>
    <scope>NUCLEOTIDE SEQUENCE [LARGE SCALE GENOMIC DNA]</scope>
    <source>
        <strain evidence="1 2">ICMP 19927</strain>
    </source>
</reference>
<dbReference type="InParanoid" id="A0A1Y2MGU6"/>
<name>A0A1Y2MGU6_EPING</name>
<accession>A0A1Y2MGU6</accession>
<dbReference type="AlphaFoldDB" id="A0A1Y2MGU6"/>
<protein>
    <submittedName>
        <fullName evidence="1">Uncharacterized protein</fullName>
    </submittedName>
</protein>
<organism evidence="1 2">
    <name type="scientific">Epicoccum nigrum</name>
    <name type="common">Soil fungus</name>
    <name type="synonym">Epicoccum purpurascens</name>
    <dbReference type="NCBI Taxonomy" id="105696"/>
    <lineage>
        <taxon>Eukaryota</taxon>
        <taxon>Fungi</taxon>
        <taxon>Dikarya</taxon>
        <taxon>Ascomycota</taxon>
        <taxon>Pezizomycotina</taxon>
        <taxon>Dothideomycetes</taxon>
        <taxon>Pleosporomycetidae</taxon>
        <taxon>Pleosporales</taxon>
        <taxon>Pleosporineae</taxon>
        <taxon>Didymellaceae</taxon>
        <taxon>Epicoccum</taxon>
    </lineage>
</organism>
<proteinExistence type="predicted"/>
<evidence type="ECO:0000313" key="2">
    <source>
        <dbReference type="Proteomes" id="UP000193240"/>
    </source>
</evidence>
<dbReference type="Proteomes" id="UP000193240">
    <property type="component" value="Unassembled WGS sequence"/>
</dbReference>
<keyword evidence="2" id="KW-1185">Reference proteome</keyword>
<evidence type="ECO:0000313" key="1">
    <source>
        <dbReference type="EMBL" id="OSS55009.1"/>
    </source>
</evidence>
<sequence>MLLSHEDGDDGGPYCLNNCFLHNTLGDYTWSHSLAIGSAFWLLRSPISLTAHRHEDQVQDHEITSHEVTRSRSLLLWDSGRTTLALSVVGTPGFAHADVQQAPASPSIRQVVGL</sequence>